<dbReference type="EMBL" id="JAXAVU010000004">
    <property type="protein sequence ID" value="MDX8141718.1"/>
    <property type="molecule type" value="Genomic_DNA"/>
</dbReference>
<proteinExistence type="predicted"/>
<gene>
    <name evidence="2" type="ORF">SK854_06330</name>
</gene>
<dbReference type="SUPFAM" id="SSF55961">
    <property type="entry name" value="Bet v1-like"/>
    <property type="match status" value="1"/>
</dbReference>
<reference evidence="2 3" key="1">
    <citation type="submission" date="2023-11" db="EMBL/GenBank/DDBJ databases">
        <title>Lentzea sokolovensis, sp. nov., Lentzea kristufkii, sp. nov., and Lentzea miocenensis, sp. nov., rare actinobacteria from Sokolov Coal Basin, Miocene lacustrine sediment, Czech Republic.</title>
        <authorList>
            <person name="Lara A."/>
            <person name="Kotroba L."/>
            <person name="Nouioui I."/>
            <person name="Neumann-Schaal M."/>
            <person name="Mast Y."/>
            <person name="Chronakova A."/>
        </authorList>
    </citation>
    <scope>NUCLEOTIDE SEQUENCE [LARGE SCALE GENOMIC DNA]</scope>
    <source>
        <strain evidence="2 3">BCCO 10_0061</strain>
    </source>
</reference>
<dbReference type="PANTHER" id="PTHR12126">
    <property type="entry name" value="NADH-UBIQUINONE OXIDOREDUCTASE 39 KDA SUBUNIT-RELATED"/>
    <property type="match status" value="1"/>
</dbReference>
<dbReference type="InterPro" id="IPR021295">
    <property type="entry name" value="DUF2867"/>
</dbReference>
<dbReference type="Proteomes" id="UP001285352">
    <property type="component" value="Unassembled WGS sequence"/>
</dbReference>
<feature type="domain" description="NAD(P)-binding" evidence="1">
    <location>
        <begin position="18"/>
        <end position="122"/>
    </location>
</feature>
<dbReference type="InterPro" id="IPR016040">
    <property type="entry name" value="NAD(P)-bd_dom"/>
</dbReference>
<evidence type="ECO:0000259" key="1">
    <source>
        <dbReference type="Pfam" id="PF13460"/>
    </source>
</evidence>
<comment type="caution">
    <text evidence="2">The sequence shown here is derived from an EMBL/GenBank/DDBJ whole genome shotgun (WGS) entry which is preliminary data.</text>
</comment>
<reference evidence="2 3" key="2">
    <citation type="submission" date="2023-11" db="EMBL/GenBank/DDBJ databases">
        <authorList>
            <person name="Lara A.C."/>
            <person name="Chronakova A."/>
        </authorList>
    </citation>
    <scope>NUCLEOTIDE SEQUENCE [LARGE SCALE GENOMIC DNA]</scope>
    <source>
        <strain evidence="2 3">BCCO 10_0061</strain>
    </source>
</reference>
<evidence type="ECO:0000313" key="3">
    <source>
        <dbReference type="Proteomes" id="UP001285352"/>
    </source>
</evidence>
<dbReference type="PANTHER" id="PTHR12126:SF11">
    <property type="entry name" value="NADH DEHYDROGENASE [UBIQUINONE] 1 ALPHA SUBCOMPLEX SUBUNIT 9, MITOCHONDRIAL"/>
    <property type="match status" value="1"/>
</dbReference>
<name>A0ABU4UQF0_9PSEU</name>
<sequence>MRVTIDQEDPPLRCLVMGATGHLGSHLVPELLAHGHEVAVLVRDRSQAARFPTRVMVHVGDATDPRAVRGALANSDLVYFLMHSLDQPDFAGIDREAASVLATAAADAEVRQIVYVGGPRPDSPGLSAHLASRAEVGDVLTAGRVPALVLQASMIIGAGSASFELLRSSTRLTPWVPVPSWMHNTSRPVALADVVHLLVAAADATEPIGGVFDVPGPERLSYLELVQRCARVLRLPVRLPVPAPLWSHKLAAQVAGLVTPVPTAVAEPLFASLDHDLAADGPPITDVLPAPPGGMTSVDNAIRAATTPEAEKTGGEVFTEERTVLTEASPEDVWRTVNTLGGQDGWHTVPLVWTVRGAIDHLFGGIGLYRGRAPEVGDGDVVDFWTVVRRDDEARQLVLRADMKMPGRTVLDMRVDREGDRTRYRQKITFTADGLLGQLYWMAQKPLHDIVFATMARGIVRKASAAHQGA</sequence>
<dbReference type="InterPro" id="IPR036291">
    <property type="entry name" value="NAD(P)-bd_dom_sf"/>
</dbReference>
<dbReference type="SUPFAM" id="SSF51735">
    <property type="entry name" value="NAD(P)-binding Rossmann-fold domains"/>
    <property type="match status" value="1"/>
</dbReference>
<dbReference type="Pfam" id="PF11066">
    <property type="entry name" value="DUF2867"/>
    <property type="match status" value="1"/>
</dbReference>
<dbReference type="Gene3D" id="3.40.50.720">
    <property type="entry name" value="NAD(P)-binding Rossmann-like Domain"/>
    <property type="match status" value="1"/>
</dbReference>
<protein>
    <submittedName>
        <fullName evidence="2">DUF2867 domain-containing protein</fullName>
    </submittedName>
</protein>
<dbReference type="RefSeq" id="WP_319974038.1">
    <property type="nucleotide sequence ID" value="NZ_JAXAVU010000004.1"/>
</dbReference>
<keyword evidence="3" id="KW-1185">Reference proteome</keyword>
<dbReference type="Pfam" id="PF13460">
    <property type="entry name" value="NAD_binding_10"/>
    <property type="match status" value="1"/>
</dbReference>
<accession>A0ABU4UQF0</accession>
<organism evidence="2 3">
    <name type="scientific">Lentzea sokolovensis</name>
    <dbReference type="NCBI Taxonomy" id="3095429"/>
    <lineage>
        <taxon>Bacteria</taxon>
        <taxon>Bacillati</taxon>
        <taxon>Actinomycetota</taxon>
        <taxon>Actinomycetes</taxon>
        <taxon>Pseudonocardiales</taxon>
        <taxon>Pseudonocardiaceae</taxon>
        <taxon>Lentzea</taxon>
    </lineage>
</organism>
<evidence type="ECO:0000313" key="2">
    <source>
        <dbReference type="EMBL" id="MDX8141718.1"/>
    </source>
</evidence>
<dbReference type="InterPro" id="IPR051207">
    <property type="entry name" value="ComplexI_NDUFA9_subunit"/>
</dbReference>